<keyword evidence="2" id="KW-1185">Reference proteome</keyword>
<evidence type="ECO:0000313" key="1">
    <source>
        <dbReference type="EMBL" id="RJT17582.1"/>
    </source>
</evidence>
<name>A0A3A5JKW4_9ENTR</name>
<comment type="caution">
    <text evidence="1">The sequence shown here is derived from an EMBL/GenBank/DDBJ whole genome shotgun (WGS) entry which is preliminary data.</text>
</comment>
<accession>A0A3A5JKW4</accession>
<reference evidence="1 2" key="1">
    <citation type="submission" date="2018-09" db="EMBL/GenBank/DDBJ databases">
        <title>Draft genome sequence of Buttiauxella izardii CCUG 35510T.</title>
        <authorList>
            <person name="Salva-Serra F."/>
            <person name="Marathe N."/>
            <person name="Moore E."/>
            <person name="Stadler-Svensson L."/>
            <person name="Engstrom-Jakobsson H."/>
        </authorList>
    </citation>
    <scope>NUCLEOTIDE SEQUENCE [LARGE SCALE GENOMIC DNA]</scope>
    <source>
        <strain evidence="1 2">CCUG 35510</strain>
    </source>
</reference>
<evidence type="ECO:0000313" key="2">
    <source>
        <dbReference type="Proteomes" id="UP000276295"/>
    </source>
</evidence>
<gene>
    <name evidence="1" type="ORF">D6029_21635</name>
</gene>
<dbReference type="AlphaFoldDB" id="A0A3A5JKW4"/>
<sequence length="81" mass="8838">CPSVPHKAGLSCREQRKRAIVGNESRTTLMLGISWGLPRSGNLIAGRLDYQGEGVLSLIRSPFSGNKEITERTGERKISEA</sequence>
<dbReference type="Proteomes" id="UP000276295">
    <property type="component" value="Unassembled WGS sequence"/>
</dbReference>
<feature type="non-terminal residue" evidence="1">
    <location>
        <position position="1"/>
    </location>
</feature>
<protein>
    <submittedName>
        <fullName evidence="1">Uncharacterized protein</fullName>
    </submittedName>
</protein>
<proteinExistence type="predicted"/>
<dbReference type="EMBL" id="QZWH01000067">
    <property type="protein sequence ID" value="RJT17582.1"/>
    <property type="molecule type" value="Genomic_DNA"/>
</dbReference>
<organism evidence="1 2">
    <name type="scientific">Buttiauxella izardii</name>
    <dbReference type="NCBI Taxonomy" id="82991"/>
    <lineage>
        <taxon>Bacteria</taxon>
        <taxon>Pseudomonadati</taxon>
        <taxon>Pseudomonadota</taxon>
        <taxon>Gammaproteobacteria</taxon>
        <taxon>Enterobacterales</taxon>
        <taxon>Enterobacteriaceae</taxon>
        <taxon>Buttiauxella</taxon>
    </lineage>
</organism>